<sequence>MLAECKSVCHKGDENSRAGLLEALSSCGTDVSTSCENDGCRHPAGSPALVAPPTPNATKKKDLTSRCLFHTLEDPHATSISSTNRLQSPAPPSSYRTASARECSSQGTNATMRDLLTGIHTKSG</sequence>
<accession>A0AAV4AT52</accession>
<feature type="compositionally biased region" description="Polar residues" evidence="1">
    <location>
        <begin position="78"/>
        <end position="87"/>
    </location>
</feature>
<feature type="region of interest" description="Disordered" evidence="1">
    <location>
        <begin position="77"/>
        <end position="124"/>
    </location>
</feature>
<dbReference type="EMBL" id="BLXT01004186">
    <property type="protein sequence ID" value="GFO10490.1"/>
    <property type="molecule type" value="Genomic_DNA"/>
</dbReference>
<dbReference type="AlphaFoldDB" id="A0AAV4AT52"/>
<gene>
    <name evidence="2" type="ORF">PoB_003699500</name>
</gene>
<evidence type="ECO:0000313" key="3">
    <source>
        <dbReference type="Proteomes" id="UP000735302"/>
    </source>
</evidence>
<feature type="compositionally biased region" description="Polar residues" evidence="1">
    <location>
        <begin position="94"/>
        <end position="111"/>
    </location>
</feature>
<reference evidence="2 3" key="1">
    <citation type="journal article" date="2021" name="Elife">
        <title>Chloroplast acquisition without the gene transfer in kleptoplastic sea slugs, Plakobranchus ocellatus.</title>
        <authorList>
            <person name="Maeda T."/>
            <person name="Takahashi S."/>
            <person name="Yoshida T."/>
            <person name="Shimamura S."/>
            <person name="Takaki Y."/>
            <person name="Nagai Y."/>
            <person name="Toyoda A."/>
            <person name="Suzuki Y."/>
            <person name="Arimoto A."/>
            <person name="Ishii H."/>
            <person name="Satoh N."/>
            <person name="Nishiyama T."/>
            <person name="Hasebe M."/>
            <person name="Maruyama T."/>
            <person name="Minagawa J."/>
            <person name="Obokata J."/>
            <person name="Shigenobu S."/>
        </authorList>
    </citation>
    <scope>NUCLEOTIDE SEQUENCE [LARGE SCALE GENOMIC DNA]</scope>
</reference>
<name>A0AAV4AT52_9GAST</name>
<protein>
    <submittedName>
        <fullName evidence="2">Uncharacterized protein</fullName>
    </submittedName>
</protein>
<organism evidence="2 3">
    <name type="scientific">Plakobranchus ocellatus</name>
    <dbReference type="NCBI Taxonomy" id="259542"/>
    <lineage>
        <taxon>Eukaryota</taxon>
        <taxon>Metazoa</taxon>
        <taxon>Spiralia</taxon>
        <taxon>Lophotrochozoa</taxon>
        <taxon>Mollusca</taxon>
        <taxon>Gastropoda</taxon>
        <taxon>Heterobranchia</taxon>
        <taxon>Euthyneura</taxon>
        <taxon>Panpulmonata</taxon>
        <taxon>Sacoglossa</taxon>
        <taxon>Placobranchoidea</taxon>
        <taxon>Plakobranchidae</taxon>
        <taxon>Plakobranchus</taxon>
    </lineage>
</organism>
<dbReference type="Proteomes" id="UP000735302">
    <property type="component" value="Unassembled WGS sequence"/>
</dbReference>
<evidence type="ECO:0000256" key="1">
    <source>
        <dbReference type="SAM" id="MobiDB-lite"/>
    </source>
</evidence>
<keyword evidence="3" id="KW-1185">Reference proteome</keyword>
<comment type="caution">
    <text evidence="2">The sequence shown here is derived from an EMBL/GenBank/DDBJ whole genome shotgun (WGS) entry which is preliminary data.</text>
</comment>
<proteinExistence type="predicted"/>
<evidence type="ECO:0000313" key="2">
    <source>
        <dbReference type="EMBL" id="GFO10490.1"/>
    </source>
</evidence>